<dbReference type="PANTHER" id="PTHR23302">
    <property type="entry name" value="TRANSMEMBRANE CHANNEL-RELATED"/>
    <property type="match status" value="1"/>
</dbReference>
<evidence type="ECO:0000313" key="10">
    <source>
        <dbReference type="EMBL" id="RKP21967.1"/>
    </source>
</evidence>
<feature type="compositionally biased region" description="Polar residues" evidence="6">
    <location>
        <begin position="277"/>
        <end position="327"/>
    </location>
</feature>
<keyword evidence="5 7" id="KW-0472">Membrane</keyword>
<reference evidence="10" key="3">
    <citation type="submission" date="2018-08" db="EMBL/GenBank/DDBJ databases">
        <title>Leveraging single-cell genomics to expand the Fungal Tree of Life.</title>
        <authorList>
            <consortium name="DOE Joint Genome Institute"/>
            <person name="Ahrendt S.R."/>
            <person name="Quandt C.A."/>
            <person name="Ciobanu D."/>
            <person name="Clum A."/>
            <person name="Salamov A."/>
            <person name="Andreopoulos B."/>
            <person name="Cheng J.-F."/>
            <person name="Woyke T."/>
            <person name="Pelin A."/>
            <person name="Henrissat B."/>
            <person name="Reynolds N."/>
            <person name="Benny G.L."/>
            <person name="Smith M.E."/>
            <person name="James T.Y."/>
            <person name="Grigoriev I.V."/>
        </authorList>
    </citation>
    <scope>NUCLEOTIDE SEQUENCE</scope>
    <source>
        <strain evidence="10">CSF55</strain>
    </source>
</reference>
<keyword evidence="4 7" id="KW-1133">Transmembrane helix</keyword>
<dbReference type="GO" id="GO:0008381">
    <property type="term" value="F:mechanosensitive monoatomic ion channel activity"/>
    <property type="evidence" value="ECO:0007669"/>
    <property type="project" value="TreeGrafter"/>
</dbReference>
<dbReference type="HOGENOM" id="CLU_291728_0_0_1"/>
<evidence type="ECO:0000256" key="5">
    <source>
        <dbReference type="ARBA" id="ARBA00023136"/>
    </source>
</evidence>
<feature type="transmembrane region" description="Helical" evidence="7">
    <location>
        <begin position="927"/>
        <end position="952"/>
    </location>
</feature>
<evidence type="ECO:0000256" key="1">
    <source>
        <dbReference type="ARBA" id="ARBA00004141"/>
    </source>
</evidence>
<evidence type="ECO:0000256" key="6">
    <source>
        <dbReference type="SAM" id="MobiDB-lite"/>
    </source>
</evidence>
<protein>
    <submittedName>
        <fullName evidence="9">TMC domain-containing protein</fullName>
    </submittedName>
</protein>
<proteinExistence type="inferred from homology"/>
<dbReference type="InterPro" id="IPR038900">
    <property type="entry name" value="TMC"/>
</dbReference>
<feature type="domain" description="TMC" evidence="8">
    <location>
        <begin position="822"/>
        <end position="921"/>
    </location>
</feature>
<feature type="transmembrane region" description="Helical" evidence="7">
    <location>
        <begin position="597"/>
        <end position="618"/>
    </location>
</feature>
<feature type="transmembrane region" description="Helical" evidence="7">
    <location>
        <begin position="878"/>
        <end position="902"/>
    </location>
</feature>
<accession>A0A075B516</accession>
<evidence type="ECO:0000259" key="8">
    <source>
        <dbReference type="Pfam" id="PF07810"/>
    </source>
</evidence>
<feature type="region of interest" description="Disordered" evidence="6">
    <location>
        <begin position="1"/>
        <end position="20"/>
    </location>
</feature>
<keyword evidence="11" id="KW-1185">Reference proteome</keyword>
<dbReference type="EMBL" id="ML004917">
    <property type="protein sequence ID" value="RKP21967.1"/>
    <property type="molecule type" value="Genomic_DNA"/>
</dbReference>
<name>A0A075B516_ROZAC</name>
<feature type="transmembrane region" description="Helical" evidence="7">
    <location>
        <begin position="564"/>
        <end position="585"/>
    </location>
</feature>
<feature type="transmembrane region" description="Helical" evidence="7">
    <location>
        <begin position="752"/>
        <end position="769"/>
    </location>
</feature>
<feature type="transmembrane region" description="Helical" evidence="7">
    <location>
        <begin position="691"/>
        <end position="714"/>
    </location>
</feature>
<organism evidence="9 11">
    <name type="scientific">Rozella allomycis (strain CSF55)</name>
    <dbReference type="NCBI Taxonomy" id="988480"/>
    <lineage>
        <taxon>Eukaryota</taxon>
        <taxon>Fungi</taxon>
        <taxon>Fungi incertae sedis</taxon>
        <taxon>Cryptomycota</taxon>
        <taxon>Cryptomycota incertae sedis</taxon>
        <taxon>Rozella</taxon>
    </lineage>
</organism>
<dbReference type="Proteomes" id="UP000281549">
    <property type="component" value="Unassembled WGS sequence"/>
</dbReference>
<evidence type="ECO:0000256" key="3">
    <source>
        <dbReference type="ARBA" id="ARBA00022692"/>
    </source>
</evidence>
<reference evidence="9 11" key="1">
    <citation type="journal article" date="2013" name="Curr. Biol.">
        <title>Shared signatures of parasitism and phylogenomics unite Cryptomycota and microsporidia.</title>
        <authorList>
            <person name="James T.Y."/>
            <person name="Pelin A."/>
            <person name="Bonen L."/>
            <person name="Ahrendt S."/>
            <person name="Sain D."/>
            <person name="Corradi N."/>
            <person name="Stajich J.E."/>
        </authorList>
    </citation>
    <scope>NUCLEOTIDE SEQUENCE [LARGE SCALE GENOMIC DNA]</scope>
    <source>
        <strain evidence="9">CSF55</strain>
        <strain evidence="9">CSF55</strain>
    </source>
</reference>
<comment type="subcellular location">
    <subcellularLocation>
        <location evidence="1">Membrane</location>
        <topology evidence="1">Multi-pass membrane protein</topology>
    </subcellularLocation>
</comment>
<evidence type="ECO:0000313" key="9">
    <source>
        <dbReference type="EMBL" id="EPZ36648.1"/>
    </source>
</evidence>
<feature type="region of interest" description="Disordered" evidence="6">
    <location>
        <begin position="277"/>
        <end position="372"/>
    </location>
</feature>
<dbReference type="STRING" id="988480.A0A075B516"/>
<keyword evidence="3 7" id="KW-0812">Transmembrane</keyword>
<dbReference type="Pfam" id="PF07810">
    <property type="entry name" value="TMC"/>
    <property type="match status" value="1"/>
</dbReference>
<evidence type="ECO:0000256" key="7">
    <source>
        <dbReference type="SAM" id="Phobius"/>
    </source>
</evidence>
<feature type="compositionally biased region" description="Polar residues" evidence="6">
    <location>
        <begin position="361"/>
        <end position="370"/>
    </location>
</feature>
<dbReference type="Proteomes" id="UP000030755">
    <property type="component" value="Unassembled WGS sequence"/>
</dbReference>
<dbReference type="GO" id="GO:0005886">
    <property type="term" value="C:plasma membrane"/>
    <property type="evidence" value="ECO:0007669"/>
    <property type="project" value="InterPro"/>
</dbReference>
<dbReference type="OrthoDB" id="1936208at2759"/>
<feature type="transmembrane region" description="Helical" evidence="7">
    <location>
        <begin position="981"/>
        <end position="1007"/>
    </location>
</feature>
<evidence type="ECO:0000256" key="2">
    <source>
        <dbReference type="ARBA" id="ARBA00006510"/>
    </source>
</evidence>
<reference evidence="12" key="2">
    <citation type="journal article" date="2018" name="Nat. Microbiol.">
        <title>Leveraging single-cell genomics to expand the fungal tree of life.</title>
        <authorList>
            <person name="Ahrendt S.R."/>
            <person name="Quandt C.A."/>
            <person name="Ciobanu D."/>
            <person name="Clum A."/>
            <person name="Salamov A."/>
            <person name="Andreopoulos B."/>
            <person name="Cheng J.F."/>
            <person name="Woyke T."/>
            <person name="Pelin A."/>
            <person name="Henrissat B."/>
            <person name="Reynolds N.K."/>
            <person name="Benny G.L."/>
            <person name="Smith M.E."/>
            <person name="James T.Y."/>
            <person name="Grigoriev I.V."/>
        </authorList>
    </citation>
    <scope>NUCLEOTIDE SEQUENCE [LARGE SCALE GENOMIC DNA]</scope>
    <source>
        <strain evidence="12">CSF55</strain>
    </source>
</reference>
<evidence type="ECO:0000256" key="4">
    <source>
        <dbReference type="ARBA" id="ARBA00022989"/>
    </source>
</evidence>
<evidence type="ECO:0000313" key="11">
    <source>
        <dbReference type="Proteomes" id="UP000030755"/>
    </source>
</evidence>
<gene>
    <name evidence="9" type="ORF">O9G_005092</name>
    <name evidence="10" type="ORF">ROZALSC1DRAFT_26652</name>
</gene>
<sequence length="1046" mass="118073">MINNEIVEATGDPEIDPSEQNENGVADLEIINDDDEPGVTNLEDIDETNAITEQSPDEFVNDMVDIAIVTEIDNSAFTTNLEDVSGSTENVDVIQILPTNNTTVEGQVNEGDLASSISDLSSRNRSTSKSLEFSKNPEAENNVEITALENTNETGQDENNDLILKNMIDLVESYIPDDTLGNKADNKNLLVDVPEVYKVEEKIKNVVNQPSALGKVDKYPSASDLPSLNEKNEIKTKYNTVIGNTTANSQEEKTPNVLKTEITANINSETNSFINTQVSKSNSEKSQVSNLTKKSSTDSISKGDTMKSENSLTRGRESIASTTTTGTFRKGLRHKRQMSKIQGSASPNISETNENDDKQANENAVQTNENLAKPNENVLKTNVAKLLLVDAQVQTATYEFLNQGETTPRAVPSLKKLGSAILDEEIGRSLLDLRKPKEFRSLHDLRSSKADLGSRKLTMNKKRKKPIENQRAGKGWLGLKILEMKKWWNRSENQKVKKNSYFFPIMTGSIRYIEGKFGSSIASYFALSRWIFMMNVLFSLIWLGSFFFPGSLQQDWSVFGQYKFGILNLVNGDEAYLYSIFFYGAYPTNTNYYNFQLAHIALILVFLGVSLLSIVTTVKSQYLSRTDSLEVDKARVFALTTFSSWDFSISSEQAKQNLHSAIGTKFKTLLGENEIQRKKQMLTIGDKIFRYFLRSLSNIFIILLYFTAAIVIAINIKADAKSKDSTADFTLPFIGNIPDSLFNIFQKIPPTLSISVLNIVMTTLFYYIGGFEEWDDPTFETNILIARSFVFKIASIGMIVFTLWGTIDGNKNGPKILPVDKCWENRFGQKFYQLAWTDFLVTFATTIAIPAIKYYIVVKKPGEFDIAANILELVYRQAIVWFGTPFCPILPFLSMVANLILFHVKKLSLVRFTAPPKRIYSSYKQSIYFMLFMLTTLIFMMLLLGFVLTTVITSCGPHKSVRLITDYINQVIATMPDTWNYIFSFIGTIGFLIPFILCLGLWVYYLLAIGYKRNEGIKWLQKELNTEREDKRHLLRLYSKNQDKIE</sequence>
<feature type="compositionally biased region" description="Polar residues" evidence="6">
    <location>
        <begin position="339"/>
        <end position="352"/>
    </location>
</feature>
<dbReference type="InterPro" id="IPR012496">
    <property type="entry name" value="TMC_dom"/>
</dbReference>
<feature type="transmembrane region" description="Helical" evidence="7">
    <location>
        <begin position="789"/>
        <end position="807"/>
    </location>
</feature>
<feature type="transmembrane region" description="Helical" evidence="7">
    <location>
        <begin position="530"/>
        <end position="552"/>
    </location>
</feature>
<feature type="transmembrane region" description="Helical" evidence="7">
    <location>
        <begin position="834"/>
        <end position="858"/>
    </location>
</feature>
<dbReference type="PANTHER" id="PTHR23302:SF24">
    <property type="entry name" value="TMC DOMAIN-CONTAINING PROTEIN"/>
    <property type="match status" value="1"/>
</dbReference>
<dbReference type="AlphaFoldDB" id="A0A075B516"/>
<dbReference type="EMBL" id="KE560505">
    <property type="protein sequence ID" value="EPZ36648.1"/>
    <property type="molecule type" value="Genomic_DNA"/>
</dbReference>
<evidence type="ECO:0000313" key="12">
    <source>
        <dbReference type="Proteomes" id="UP000281549"/>
    </source>
</evidence>
<comment type="similarity">
    <text evidence="2">Belongs to the TMC family.</text>
</comment>